<evidence type="ECO:0000256" key="4">
    <source>
        <dbReference type="ARBA" id="ARBA00022694"/>
    </source>
</evidence>
<evidence type="ECO:0000313" key="7">
    <source>
        <dbReference type="EMBL" id="EDV23545.1"/>
    </source>
</evidence>
<dbReference type="EMBL" id="DS985247">
    <property type="protein sequence ID" value="EDV23545.1"/>
    <property type="molecule type" value="Genomic_DNA"/>
</dbReference>
<keyword evidence="3" id="KW-0698">rRNA processing</keyword>
<evidence type="ECO:0000256" key="2">
    <source>
        <dbReference type="ARBA" id="ARBA00010800"/>
    </source>
</evidence>
<dbReference type="STRING" id="10228.B3S1H8"/>
<dbReference type="Pfam" id="PF01900">
    <property type="entry name" value="RNase_P_Rpp14"/>
    <property type="match status" value="1"/>
</dbReference>
<dbReference type="GO" id="GO:0006364">
    <property type="term" value="P:rRNA processing"/>
    <property type="evidence" value="ECO:0007669"/>
    <property type="project" value="UniProtKB-KW"/>
</dbReference>
<dbReference type="Gene3D" id="3.30.70.3250">
    <property type="entry name" value="Ribonuclease P, Pop5 subunit"/>
    <property type="match status" value="1"/>
</dbReference>
<dbReference type="InterPro" id="IPR016819">
    <property type="entry name" value="RNase_P/MRP_POP5"/>
</dbReference>
<proteinExistence type="inferred from homology"/>
<dbReference type="CTD" id="6755352"/>
<keyword evidence="4" id="KW-0819">tRNA processing</keyword>
<evidence type="ECO:0000313" key="8">
    <source>
        <dbReference type="Proteomes" id="UP000009022"/>
    </source>
</evidence>
<dbReference type="AlphaFoldDB" id="B3S1H8"/>
<gene>
    <name evidence="7" type="ORF">TRIADDRAFT_27469</name>
</gene>
<dbReference type="GO" id="GO:0001682">
    <property type="term" value="P:tRNA 5'-leader removal"/>
    <property type="evidence" value="ECO:0007669"/>
    <property type="project" value="InterPro"/>
</dbReference>
<evidence type="ECO:0000256" key="1">
    <source>
        <dbReference type="ARBA" id="ARBA00004123"/>
    </source>
</evidence>
<dbReference type="eggNOG" id="KOG4639">
    <property type="taxonomic scope" value="Eukaryota"/>
</dbReference>
<dbReference type="InParanoid" id="B3S1H8"/>
<protein>
    <recommendedName>
        <fullName evidence="6">Ribonuclease P/MRP protein subunit POP5</fullName>
    </recommendedName>
</protein>
<dbReference type="InterPro" id="IPR002759">
    <property type="entry name" value="Pop5/Rpp14/Rnp2-like"/>
</dbReference>
<comment type="similarity">
    <text evidence="2">Belongs to the eukaryotic/archaeal RNase P protein component 2 family.</text>
</comment>
<reference evidence="7 8" key="1">
    <citation type="journal article" date="2008" name="Nature">
        <title>The Trichoplax genome and the nature of placozoans.</title>
        <authorList>
            <person name="Srivastava M."/>
            <person name="Begovic E."/>
            <person name="Chapman J."/>
            <person name="Putnam N.H."/>
            <person name="Hellsten U."/>
            <person name="Kawashima T."/>
            <person name="Kuo A."/>
            <person name="Mitros T."/>
            <person name="Salamov A."/>
            <person name="Carpenter M.L."/>
            <person name="Signorovitch A.Y."/>
            <person name="Moreno M.A."/>
            <person name="Kamm K."/>
            <person name="Grimwood J."/>
            <person name="Schmutz J."/>
            <person name="Shapiro H."/>
            <person name="Grigoriev I.V."/>
            <person name="Buss L.W."/>
            <person name="Schierwater B."/>
            <person name="Dellaporta S.L."/>
            <person name="Rokhsar D.S."/>
        </authorList>
    </citation>
    <scope>NUCLEOTIDE SEQUENCE [LARGE SCALE GENOMIC DNA]</scope>
    <source>
        <strain evidence="7 8">Grell-BS-1999</strain>
    </source>
</reference>
<dbReference type="PANTHER" id="PTHR48414">
    <property type="entry name" value="POP5 HOMOLOG, RIBONUCLEASE P_MRP SUBUNIT"/>
    <property type="match status" value="1"/>
</dbReference>
<dbReference type="PIRSF" id="PIRSF023803">
    <property type="entry name" value="Ribonuclease_P_prd"/>
    <property type="match status" value="1"/>
</dbReference>
<dbReference type="OrthoDB" id="24745at2759"/>
<dbReference type="Proteomes" id="UP000009022">
    <property type="component" value="Unassembled WGS sequence"/>
</dbReference>
<comment type="subcellular location">
    <subcellularLocation>
        <location evidence="1">Nucleus</location>
    </subcellularLocation>
</comment>
<dbReference type="GO" id="GO:0005739">
    <property type="term" value="C:mitochondrion"/>
    <property type="evidence" value="ECO:0000318"/>
    <property type="project" value="GO_Central"/>
</dbReference>
<dbReference type="PhylomeDB" id="B3S1H8"/>
<accession>B3S1H8</accession>
<dbReference type="RefSeq" id="XP_002114455.1">
    <property type="nucleotide sequence ID" value="XM_002114419.1"/>
</dbReference>
<dbReference type="GO" id="GO:0030677">
    <property type="term" value="C:ribonuclease P complex"/>
    <property type="evidence" value="ECO:0007669"/>
    <property type="project" value="InterPro"/>
</dbReference>
<organism evidence="7 8">
    <name type="scientific">Trichoplax adhaerens</name>
    <name type="common">Trichoplax reptans</name>
    <dbReference type="NCBI Taxonomy" id="10228"/>
    <lineage>
        <taxon>Eukaryota</taxon>
        <taxon>Metazoa</taxon>
        <taxon>Placozoa</taxon>
        <taxon>Uniplacotomia</taxon>
        <taxon>Trichoplacea</taxon>
        <taxon>Trichoplacidae</taxon>
        <taxon>Trichoplax</taxon>
    </lineage>
</organism>
<evidence type="ECO:0000256" key="6">
    <source>
        <dbReference type="ARBA" id="ARBA00044198"/>
    </source>
</evidence>
<sequence>RYLLTEIIYEDEKLADSMLTGAILYRAIKEAIGMLYGDYGLSCITSSLTGMEIKYLNVQTKIAFIRCNRNYFRMVWCAITFIKSLNNCSCFFRTLHLGGTIRSCQKFLIKYNKMEVSLLLSQFKNDDKQ</sequence>
<dbReference type="InterPro" id="IPR038085">
    <property type="entry name" value="Rnp2-like_sf"/>
</dbReference>
<dbReference type="GO" id="GO:0033819">
    <property type="term" value="F:lipoyl(octanoyl) transferase activity"/>
    <property type="evidence" value="ECO:0000318"/>
    <property type="project" value="GO_Central"/>
</dbReference>
<feature type="non-terminal residue" evidence="7">
    <location>
        <position position="1"/>
    </location>
</feature>
<dbReference type="SUPFAM" id="SSF160350">
    <property type="entry name" value="Rnp2-like"/>
    <property type="match status" value="1"/>
</dbReference>
<keyword evidence="8" id="KW-1185">Reference proteome</keyword>
<dbReference type="GO" id="GO:0005634">
    <property type="term" value="C:nucleus"/>
    <property type="evidence" value="ECO:0007669"/>
    <property type="project" value="UniProtKB-SubCell"/>
</dbReference>
<dbReference type="PANTHER" id="PTHR48414:SF1">
    <property type="entry name" value="POP5 HOMOLOG, RIBONUCLEASE P_MRP SUBUNIT"/>
    <property type="match status" value="1"/>
</dbReference>
<evidence type="ECO:0000256" key="5">
    <source>
        <dbReference type="ARBA" id="ARBA00023242"/>
    </source>
</evidence>
<evidence type="ECO:0000256" key="3">
    <source>
        <dbReference type="ARBA" id="ARBA00022552"/>
    </source>
</evidence>
<name>B3S1H8_TRIAD</name>
<dbReference type="GO" id="GO:0033204">
    <property type="term" value="F:ribonuclease P RNA binding"/>
    <property type="evidence" value="ECO:0007669"/>
    <property type="project" value="InterPro"/>
</dbReference>
<dbReference type="GeneID" id="6755352"/>
<dbReference type="OMA" id="HCFLFIR"/>
<dbReference type="KEGG" id="tad:TRIADDRAFT_27469"/>
<dbReference type="FunCoup" id="B3S1H8">
    <property type="interactions" value="825"/>
</dbReference>
<keyword evidence="5" id="KW-0539">Nucleus</keyword>
<dbReference type="HOGENOM" id="CLU_086710_2_3_1"/>